<comment type="caution">
    <text evidence="2">The sequence shown here is derived from an EMBL/GenBank/DDBJ whole genome shotgun (WGS) entry which is preliminary data.</text>
</comment>
<dbReference type="EMBL" id="JASCZI010182116">
    <property type="protein sequence ID" value="MED6187075.1"/>
    <property type="molecule type" value="Genomic_DNA"/>
</dbReference>
<proteinExistence type="predicted"/>
<feature type="region of interest" description="Disordered" evidence="1">
    <location>
        <begin position="61"/>
        <end position="102"/>
    </location>
</feature>
<protein>
    <submittedName>
        <fullName evidence="2">Uncharacterized protein</fullName>
    </submittedName>
</protein>
<sequence>MGNRPPRALPESPRPSKVSDCSNRVRNPMDYNIRQWDAIHGQKVQRIPRIISNPPTVLIHGAPTSKWSGRSHEQSDPEQVKEETRHDERMLGGRAWKRTLGL</sequence>
<evidence type="ECO:0000256" key="1">
    <source>
        <dbReference type="SAM" id="MobiDB-lite"/>
    </source>
</evidence>
<dbReference type="Proteomes" id="UP001341840">
    <property type="component" value="Unassembled WGS sequence"/>
</dbReference>
<feature type="compositionally biased region" description="Basic and acidic residues" evidence="1">
    <location>
        <begin position="70"/>
        <end position="91"/>
    </location>
</feature>
<accession>A0ABU6WQ01</accession>
<keyword evidence="3" id="KW-1185">Reference proteome</keyword>
<organism evidence="2 3">
    <name type="scientific">Stylosanthes scabra</name>
    <dbReference type="NCBI Taxonomy" id="79078"/>
    <lineage>
        <taxon>Eukaryota</taxon>
        <taxon>Viridiplantae</taxon>
        <taxon>Streptophyta</taxon>
        <taxon>Embryophyta</taxon>
        <taxon>Tracheophyta</taxon>
        <taxon>Spermatophyta</taxon>
        <taxon>Magnoliopsida</taxon>
        <taxon>eudicotyledons</taxon>
        <taxon>Gunneridae</taxon>
        <taxon>Pentapetalae</taxon>
        <taxon>rosids</taxon>
        <taxon>fabids</taxon>
        <taxon>Fabales</taxon>
        <taxon>Fabaceae</taxon>
        <taxon>Papilionoideae</taxon>
        <taxon>50 kb inversion clade</taxon>
        <taxon>dalbergioids sensu lato</taxon>
        <taxon>Dalbergieae</taxon>
        <taxon>Pterocarpus clade</taxon>
        <taxon>Stylosanthes</taxon>
    </lineage>
</organism>
<gene>
    <name evidence="2" type="ORF">PIB30_072929</name>
</gene>
<evidence type="ECO:0000313" key="2">
    <source>
        <dbReference type="EMBL" id="MED6187075.1"/>
    </source>
</evidence>
<feature type="region of interest" description="Disordered" evidence="1">
    <location>
        <begin position="1"/>
        <end position="25"/>
    </location>
</feature>
<name>A0ABU6WQ01_9FABA</name>
<reference evidence="2 3" key="1">
    <citation type="journal article" date="2023" name="Plants (Basel)">
        <title>Bridging the Gap: Combining Genomics and Transcriptomics Approaches to Understand Stylosanthes scabra, an Orphan Legume from the Brazilian Caatinga.</title>
        <authorList>
            <person name="Ferreira-Neto J.R.C."/>
            <person name="da Silva M.D."/>
            <person name="Binneck E."/>
            <person name="de Melo N.F."/>
            <person name="da Silva R.H."/>
            <person name="de Melo A.L.T.M."/>
            <person name="Pandolfi V."/>
            <person name="Bustamante F.O."/>
            <person name="Brasileiro-Vidal A.C."/>
            <person name="Benko-Iseppon A.M."/>
        </authorList>
    </citation>
    <scope>NUCLEOTIDE SEQUENCE [LARGE SCALE GENOMIC DNA]</scope>
    <source>
        <tissue evidence="2">Leaves</tissue>
    </source>
</reference>
<evidence type="ECO:0000313" key="3">
    <source>
        <dbReference type="Proteomes" id="UP001341840"/>
    </source>
</evidence>